<sequence>MYTDCLSLLCALRSLHTRDEETDQLRRLFSRLSGRLSLFLFHVRGNSGLIGNEIENENARRTCTVGAIREKVLSKRVIWSEFQAESQKEWLVNWQTQHQGTETYKWLPNVLDLLPDFLPPKQATFLITGHGRFPFYLHRLSLITSPACFCGELSDIDHYMTRCPGTAAFRDRSRAEIRFEIEQCWYPRLLRNQTTIEAVMAMVKHINFYMPATD</sequence>
<comment type="caution">
    <text evidence="1">The sequence shown here is derived from an EMBL/GenBank/DDBJ whole genome shotgun (WGS) entry which is preliminary data.</text>
</comment>
<dbReference type="VEuPathDB" id="VectorBase:HLOH_052859"/>
<protein>
    <recommendedName>
        <fullName evidence="3">RNase H type-1 domain-containing protein</fullName>
    </recommendedName>
</protein>
<evidence type="ECO:0008006" key="3">
    <source>
        <dbReference type="Google" id="ProtNLM"/>
    </source>
</evidence>
<name>A0A9J6FDZ8_HAELO</name>
<dbReference type="EMBL" id="JABSTR010000001">
    <property type="protein sequence ID" value="KAH9360372.1"/>
    <property type="molecule type" value="Genomic_DNA"/>
</dbReference>
<keyword evidence="2" id="KW-1185">Reference proteome</keyword>
<dbReference type="Proteomes" id="UP000821853">
    <property type="component" value="Chromosome 1"/>
</dbReference>
<organism evidence="1 2">
    <name type="scientific">Haemaphysalis longicornis</name>
    <name type="common">Bush tick</name>
    <dbReference type="NCBI Taxonomy" id="44386"/>
    <lineage>
        <taxon>Eukaryota</taxon>
        <taxon>Metazoa</taxon>
        <taxon>Ecdysozoa</taxon>
        <taxon>Arthropoda</taxon>
        <taxon>Chelicerata</taxon>
        <taxon>Arachnida</taxon>
        <taxon>Acari</taxon>
        <taxon>Parasitiformes</taxon>
        <taxon>Ixodida</taxon>
        <taxon>Ixodoidea</taxon>
        <taxon>Ixodidae</taxon>
        <taxon>Haemaphysalinae</taxon>
        <taxon>Haemaphysalis</taxon>
    </lineage>
</organism>
<dbReference type="OMA" id="NARRTCT"/>
<accession>A0A9J6FDZ8</accession>
<evidence type="ECO:0000313" key="1">
    <source>
        <dbReference type="EMBL" id="KAH9360372.1"/>
    </source>
</evidence>
<evidence type="ECO:0000313" key="2">
    <source>
        <dbReference type="Proteomes" id="UP000821853"/>
    </source>
</evidence>
<reference evidence="1 2" key="1">
    <citation type="journal article" date="2020" name="Cell">
        <title>Large-Scale Comparative Analyses of Tick Genomes Elucidate Their Genetic Diversity and Vector Capacities.</title>
        <authorList>
            <consortium name="Tick Genome and Microbiome Consortium (TIGMIC)"/>
            <person name="Jia N."/>
            <person name="Wang J."/>
            <person name="Shi W."/>
            <person name="Du L."/>
            <person name="Sun Y."/>
            <person name="Zhan W."/>
            <person name="Jiang J.F."/>
            <person name="Wang Q."/>
            <person name="Zhang B."/>
            <person name="Ji P."/>
            <person name="Bell-Sakyi L."/>
            <person name="Cui X.M."/>
            <person name="Yuan T.T."/>
            <person name="Jiang B.G."/>
            <person name="Yang W.F."/>
            <person name="Lam T.T."/>
            <person name="Chang Q.C."/>
            <person name="Ding S.J."/>
            <person name="Wang X.J."/>
            <person name="Zhu J.G."/>
            <person name="Ruan X.D."/>
            <person name="Zhao L."/>
            <person name="Wei J.T."/>
            <person name="Ye R.Z."/>
            <person name="Que T.C."/>
            <person name="Du C.H."/>
            <person name="Zhou Y.H."/>
            <person name="Cheng J.X."/>
            <person name="Dai P.F."/>
            <person name="Guo W.B."/>
            <person name="Han X.H."/>
            <person name="Huang E.J."/>
            <person name="Li L.F."/>
            <person name="Wei W."/>
            <person name="Gao Y.C."/>
            <person name="Liu J.Z."/>
            <person name="Shao H.Z."/>
            <person name="Wang X."/>
            <person name="Wang C.C."/>
            <person name="Yang T.C."/>
            <person name="Huo Q.B."/>
            <person name="Li W."/>
            <person name="Chen H.Y."/>
            <person name="Chen S.E."/>
            <person name="Zhou L.G."/>
            <person name="Ni X.B."/>
            <person name="Tian J.H."/>
            <person name="Sheng Y."/>
            <person name="Liu T."/>
            <person name="Pan Y.S."/>
            <person name="Xia L.Y."/>
            <person name="Li J."/>
            <person name="Zhao F."/>
            <person name="Cao W.C."/>
        </authorList>
    </citation>
    <scope>NUCLEOTIDE SEQUENCE [LARGE SCALE GENOMIC DNA]</scope>
    <source>
        <strain evidence="1">HaeL-2018</strain>
    </source>
</reference>
<gene>
    <name evidence="1" type="ORF">HPB48_012155</name>
</gene>
<dbReference type="OrthoDB" id="6510714at2759"/>
<proteinExistence type="predicted"/>
<dbReference type="AlphaFoldDB" id="A0A9J6FDZ8"/>